<dbReference type="AlphaFoldDB" id="A0A1N6JTN5"/>
<dbReference type="EC" id="3.2.1.14" evidence="2"/>
<dbReference type="PANTHER" id="PTHR11177:SF317">
    <property type="entry name" value="CHITINASE 12-RELATED"/>
    <property type="match status" value="1"/>
</dbReference>
<dbReference type="GO" id="GO:0008843">
    <property type="term" value="F:endochitinase activity"/>
    <property type="evidence" value="ECO:0007669"/>
    <property type="project" value="UniProtKB-EC"/>
</dbReference>
<dbReference type="EMBL" id="FSRA01000002">
    <property type="protein sequence ID" value="SIO47497.1"/>
    <property type="molecule type" value="Genomic_DNA"/>
</dbReference>
<dbReference type="GO" id="GO:0006032">
    <property type="term" value="P:chitin catabolic process"/>
    <property type="evidence" value="ECO:0007669"/>
    <property type="project" value="TreeGrafter"/>
</dbReference>
<organism evidence="4 5">
    <name type="scientific">Chitinophaga niabensis</name>
    <dbReference type="NCBI Taxonomy" id="536979"/>
    <lineage>
        <taxon>Bacteria</taxon>
        <taxon>Pseudomonadati</taxon>
        <taxon>Bacteroidota</taxon>
        <taxon>Chitinophagia</taxon>
        <taxon>Chitinophagales</taxon>
        <taxon>Chitinophagaceae</taxon>
        <taxon>Chitinophaga</taxon>
    </lineage>
</organism>
<evidence type="ECO:0000313" key="4">
    <source>
        <dbReference type="EMBL" id="SIO47497.1"/>
    </source>
</evidence>
<evidence type="ECO:0000259" key="3">
    <source>
        <dbReference type="PROSITE" id="PS51910"/>
    </source>
</evidence>
<dbReference type="OrthoDB" id="973993at2"/>
<name>A0A1N6JTN5_9BACT</name>
<protein>
    <recommendedName>
        <fullName evidence="2">chitinase</fullName>
        <ecNumber evidence="2">3.2.1.14</ecNumber>
    </recommendedName>
</protein>
<comment type="catalytic activity">
    <reaction evidence="1">
        <text>Random endo-hydrolysis of N-acetyl-beta-D-glucosaminide (1-&gt;4)-beta-linkages in chitin and chitodextrins.</text>
        <dbReference type="EC" id="3.2.1.14"/>
    </reaction>
</comment>
<dbReference type="Pfam" id="PF00704">
    <property type="entry name" value="Glyco_hydro_18"/>
    <property type="match status" value="1"/>
</dbReference>
<dbReference type="InterPro" id="IPR011583">
    <property type="entry name" value="Chitinase_II/V-like_cat"/>
</dbReference>
<evidence type="ECO:0000256" key="1">
    <source>
        <dbReference type="ARBA" id="ARBA00000822"/>
    </source>
</evidence>
<dbReference type="Gene3D" id="3.40.5.30">
    <property type="entry name" value="(Trans)glycosidases - domain 2"/>
    <property type="match status" value="1"/>
</dbReference>
<reference evidence="4 5" key="1">
    <citation type="submission" date="2016-11" db="EMBL/GenBank/DDBJ databases">
        <authorList>
            <person name="Jaros S."/>
            <person name="Januszkiewicz K."/>
            <person name="Wedrychowicz H."/>
        </authorList>
    </citation>
    <scope>NUCLEOTIDE SEQUENCE [LARGE SCALE GENOMIC DNA]</scope>
    <source>
        <strain evidence="4 5">DSM 24787</strain>
    </source>
</reference>
<dbReference type="InterPro" id="IPR001223">
    <property type="entry name" value="Glyco_hydro18_cat"/>
</dbReference>
<accession>A0A1N6JTN5</accession>
<gene>
    <name evidence="4" type="ORF">SAMN04488055_4379</name>
</gene>
<sequence>MHKKIYILLVSLLALMACDKERIKDPEFGAGDYPRIYDIRNVFVSPVQILAPGQPANYTGLLYSPAGKVKISWKVNGEQKSTDTTFSFTPPAPGEYTLLLDVEYGGLKSTRSANILVPPATYTLKPYNKVVNAYLSDAGTAKSLNYEQLTHVTFQAGRVSSDGTVDFAAGETNQRMDEVVARGHIAGKAVLLGLTGRLSAVDGWAIYEANDFGQAIKDPATRAALVNTVKNYVTAKKLDGVDVMMSDVNSGAYAANQAAMAPFITELKAALPANAIVTATVGAGWQHWDYPSLAAATWVNVRAFEDGIHVGPAAPRGQASSYDYMVAAAKIWTDFHLPADKLVIGIPAFGLRYNAIDANGNNEGWASYDYVPYRTILGMDPAAAGKEKVDKNFGIYYNGQPLAKKKADQIKLAGFKGAYLWAVDFDSNDDKSLLKEIYNALK</sequence>
<dbReference type="SUPFAM" id="SSF51445">
    <property type="entry name" value="(Trans)glycosidases"/>
    <property type="match status" value="1"/>
</dbReference>
<dbReference type="GO" id="GO:0005576">
    <property type="term" value="C:extracellular region"/>
    <property type="evidence" value="ECO:0007669"/>
    <property type="project" value="TreeGrafter"/>
</dbReference>
<dbReference type="STRING" id="536979.SAMN04488055_4379"/>
<dbReference type="GO" id="GO:0005975">
    <property type="term" value="P:carbohydrate metabolic process"/>
    <property type="evidence" value="ECO:0007669"/>
    <property type="project" value="InterPro"/>
</dbReference>
<dbReference type="PROSITE" id="PS51257">
    <property type="entry name" value="PROKAR_LIPOPROTEIN"/>
    <property type="match status" value="1"/>
</dbReference>
<feature type="domain" description="GH18" evidence="3">
    <location>
        <begin position="129"/>
        <end position="442"/>
    </location>
</feature>
<dbReference type="InterPro" id="IPR017853">
    <property type="entry name" value="GH"/>
</dbReference>
<dbReference type="InterPro" id="IPR050314">
    <property type="entry name" value="Glycosyl_Hydrlase_18"/>
</dbReference>
<evidence type="ECO:0000256" key="2">
    <source>
        <dbReference type="ARBA" id="ARBA00012729"/>
    </source>
</evidence>
<dbReference type="Gene3D" id="3.20.20.80">
    <property type="entry name" value="Glycosidases"/>
    <property type="match status" value="1"/>
</dbReference>
<keyword evidence="5" id="KW-1185">Reference proteome</keyword>
<dbReference type="Proteomes" id="UP000185003">
    <property type="component" value="Unassembled WGS sequence"/>
</dbReference>
<dbReference type="GO" id="GO:0008061">
    <property type="term" value="F:chitin binding"/>
    <property type="evidence" value="ECO:0007669"/>
    <property type="project" value="InterPro"/>
</dbReference>
<dbReference type="RefSeq" id="WP_159442326.1">
    <property type="nucleotide sequence ID" value="NZ_FSRA01000002.1"/>
</dbReference>
<dbReference type="PANTHER" id="PTHR11177">
    <property type="entry name" value="CHITINASE"/>
    <property type="match status" value="1"/>
</dbReference>
<dbReference type="PROSITE" id="PS51910">
    <property type="entry name" value="GH18_2"/>
    <property type="match status" value="1"/>
</dbReference>
<proteinExistence type="predicted"/>
<dbReference type="SMART" id="SM00636">
    <property type="entry name" value="Glyco_18"/>
    <property type="match status" value="1"/>
</dbReference>
<evidence type="ECO:0000313" key="5">
    <source>
        <dbReference type="Proteomes" id="UP000185003"/>
    </source>
</evidence>